<dbReference type="EMBL" id="BNAS01000002">
    <property type="protein sequence ID" value="GHH70726.1"/>
    <property type="molecule type" value="Genomic_DNA"/>
</dbReference>
<reference evidence="2" key="2">
    <citation type="submission" date="2020-09" db="EMBL/GenBank/DDBJ databases">
        <authorList>
            <person name="Sun Q."/>
            <person name="Zhou Y."/>
        </authorList>
    </citation>
    <scope>NUCLEOTIDE SEQUENCE</scope>
    <source>
        <strain evidence="2">CGMCC 4.7398</strain>
    </source>
</reference>
<reference evidence="2" key="1">
    <citation type="journal article" date="2014" name="Int. J. Syst. Evol. Microbiol.">
        <title>Complete genome sequence of Corynebacterium casei LMG S-19264T (=DSM 44701T), isolated from a smear-ripened cheese.</title>
        <authorList>
            <consortium name="US DOE Joint Genome Institute (JGI-PGF)"/>
            <person name="Walter F."/>
            <person name="Albersmeier A."/>
            <person name="Kalinowski J."/>
            <person name="Ruckert C."/>
        </authorList>
    </citation>
    <scope>NUCLEOTIDE SEQUENCE</scope>
    <source>
        <strain evidence="2">CGMCC 4.7398</strain>
    </source>
</reference>
<accession>A0A919FRP7</accession>
<keyword evidence="3" id="KW-1185">Reference proteome</keyword>
<proteinExistence type="predicted"/>
<sequence>MVIGARKLFTSALGLVLAGSLVGGPPATAAGSDDAETRSIESQAVYTGYEVSLAPSRAPAGEPVQLHGYIGDQGLRDPMIGVGATIYFDPAGTAPRTAVATVVTDDVGWFAKTFWPRTSGTYEVLVESGGEIYGRNEATFTRRPTRQAARSTVVSATRNGYTAKMRVIAQDVVTKVEPQTVYLEAGILTPGYASSDGGPYLSNRRTEGGYDARGYLGGHDGTWLTDYSFTASYRMSALQPAGLYDIYYDGKLSVYTDPWDTSGNGSRDNAWIPIPYEPIATIRVRRASSTTITASSTSFTGPRSIELTGSVRKVQLIRDREAANLLAPNTAVNLYFDPAGPRGPFYRKTVRTGSRGIYRTTVSTSTSGQWIAKCPGTGLQAPSQRAVTITVR</sequence>
<feature type="signal peptide" evidence="1">
    <location>
        <begin position="1"/>
        <end position="29"/>
    </location>
</feature>
<comment type="caution">
    <text evidence="2">The sequence shown here is derived from an EMBL/GenBank/DDBJ whole genome shotgun (WGS) entry which is preliminary data.</text>
</comment>
<dbReference type="AlphaFoldDB" id="A0A919FRP7"/>
<dbReference type="Proteomes" id="UP000627369">
    <property type="component" value="Unassembled WGS sequence"/>
</dbReference>
<keyword evidence="1" id="KW-0732">Signal</keyword>
<protein>
    <submittedName>
        <fullName evidence="2">Uncharacterized protein</fullName>
    </submittedName>
</protein>
<gene>
    <name evidence="2" type="ORF">GCM10017772_17790</name>
</gene>
<evidence type="ECO:0000313" key="3">
    <source>
        <dbReference type="Proteomes" id="UP000627369"/>
    </source>
</evidence>
<organism evidence="2 3">
    <name type="scientific">Promicromonospora soli</name>
    <dbReference type="NCBI Taxonomy" id="2035533"/>
    <lineage>
        <taxon>Bacteria</taxon>
        <taxon>Bacillati</taxon>
        <taxon>Actinomycetota</taxon>
        <taxon>Actinomycetes</taxon>
        <taxon>Micrococcales</taxon>
        <taxon>Promicromonosporaceae</taxon>
        <taxon>Promicromonospora</taxon>
    </lineage>
</organism>
<feature type="chain" id="PRO_5037219805" evidence="1">
    <location>
        <begin position="30"/>
        <end position="392"/>
    </location>
</feature>
<name>A0A919FRP7_9MICO</name>
<evidence type="ECO:0000313" key="2">
    <source>
        <dbReference type="EMBL" id="GHH70726.1"/>
    </source>
</evidence>
<evidence type="ECO:0000256" key="1">
    <source>
        <dbReference type="SAM" id="SignalP"/>
    </source>
</evidence>